<dbReference type="PANTHER" id="PTHR42796">
    <property type="entry name" value="FUMARYLACETOACETATE HYDROLASE DOMAIN-CONTAINING PROTEIN 2A-RELATED"/>
    <property type="match status" value="1"/>
</dbReference>
<keyword evidence="5" id="KW-1185">Reference proteome</keyword>
<protein>
    <submittedName>
        <fullName evidence="4">5-carboxymethyl-2-hydroxymuconate isomerase</fullName>
    </submittedName>
</protein>
<organism evidence="4 5">
    <name type="scientific">Pararhodobacter aggregans</name>
    <dbReference type="NCBI Taxonomy" id="404875"/>
    <lineage>
        <taxon>Bacteria</taxon>
        <taxon>Pseudomonadati</taxon>
        <taxon>Pseudomonadota</taxon>
        <taxon>Alphaproteobacteria</taxon>
        <taxon>Rhodobacterales</taxon>
        <taxon>Paracoccaceae</taxon>
        <taxon>Pararhodobacter</taxon>
    </lineage>
</organism>
<dbReference type="InterPro" id="IPR051121">
    <property type="entry name" value="FAH"/>
</dbReference>
<dbReference type="RefSeq" id="WP_107749654.1">
    <property type="nucleotide sequence ID" value="NZ_QBKF01000001.1"/>
</dbReference>
<comment type="similarity">
    <text evidence="1">Belongs to the FAH family.</text>
</comment>
<dbReference type="EMBL" id="QDDR01000001">
    <property type="protein sequence ID" value="PVE49151.1"/>
    <property type="molecule type" value="Genomic_DNA"/>
</dbReference>
<dbReference type="GO" id="GO:0046872">
    <property type="term" value="F:metal ion binding"/>
    <property type="evidence" value="ECO:0007669"/>
    <property type="project" value="UniProtKB-KW"/>
</dbReference>
<proteinExistence type="inferred from homology"/>
<evidence type="ECO:0000313" key="5">
    <source>
        <dbReference type="Proteomes" id="UP000244810"/>
    </source>
</evidence>
<dbReference type="AlphaFoldDB" id="A0A2T7UX56"/>
<dbReference type="SUPFAM" id="SSF56529">
    <property type="entry name" value="FAH"/>
    <property type="match status" value="1"/>
</dbReference>
<sequence>MNYASFRLGAQVIYGVVQGESLHRLDTLPGLPPTLKALLPRLAEGFRPDLSAAPVLPLAGLTYLPPVPDPGKVLCVATNFHEAGKEAPAYPLVFTRFAESLTGHDQPLRKPAASERFDYEGEVALIIGKPGHRIPRERAQSHIAGYALFNDGSVRDWQKHSTQFTPGKNFWESGAFGPWMVSRDSVPDLSALVLRTRVNGVVKQQVALSTMIFDPAWLIAYMSSFTPLAPGDVIVTGTPSGFGATRKPPEFLAPGDLVEVEVPGLGLLRNRVVQDGAEPR</sequence>
<evidence type="ECO:0000256" key="2">
    <source>
        <dbReference type="ARBA" id="ARBA00022723"/>
    </source>
</evidence>
<name>A0A2T7UX56_9RHOB</name>
<dbReference type="GO" id="GO:0044281">
    <property type="term" value="P:small molecule metabolic process"/>
    <property type="evidence" value="ECO:0007669"/>
    <property type="project" value="UniProtKB-ARBA"/>
</dbReference>
<dbReference type="Proteomes" id="UP000244810">
    <property type="component" value="Unassembled WGS sequence"/>
</dbReference>
<keyword evidence="4" id="KW-0413">Isomerase</keyword>
<gene>
    <name evidence="4" type="ORF">DDE23_01725</name>
</gene>
<feature type="domain" description="Fumarylacetoacetase-like C-terminal" evidence="3">
    <location>
        <begin position="73"/>
        <end position="273"/>
    </location>
</feature>
<evidence type="ECO:0000259" key="3">
    <source>
        <dbReference type="Pfam" id="PF01557"/>
    </source>
</evidence>
<comment type="caution">
    <text evidence="4">The sequence shown here is derived from an EMBL/GenBank/DDBJ whole genome shotgun (WGS) entry which is preliminary data.</text>
</comment>
<dbReference type="OrthoDB" id="5197601at2"/>
<dbReference type="InterPro" id="IPR036663">
    <property type="entry name" value="Fumarylacetoacetase_C_sf"/>
</dbReference>
<dbReference type="Gene3D" id="3.90.850.10">
    <property type="entry name" value="Fumarylacetoacetase-like, C-terminal domain"/>
    <property type="match status" value="1"/>
</dbReference>
<reference evidence="4 5" key="1">
    <citation type="journal article" date="2011" name="Syst. Appl. Microbiol.">
        <title>Defluviimonas denitrificans gen. nov., sp. nov., and Pararhodobacter aggregans gen. nov., sp. nov., non-phototrophic Rhodobacteraceae from the biofilter of a marine aquaculture.</title>
        <authorList>
            <person name="Foesel B.U."/>
            <person name="Drake H.L."/>
            <person name="Schramm A."/>
        </authorList>
    </citation>
    <scope>NUCLEOTIDE SEQUENCE [LARGE SCALE GENOMIC DNA]</scope>
    <source>
        <strain evidence="4 5">D1-19</strain>
    </source>
</reference>
<keyword evidence="2" id="KW-0479">Metal-binding</keyword>
<dbReference type="PANTHER" id="PTHR42796:SF4">
    <property type="entry name" value="FUMARYLACETOACETATE HYDROLASE DOMAIN-CONTAINING PROTEIN 2A"/>
    <property type="match status" value="1"/>
</dbReference>
<accession>A0A2T7UX56</accession>
<dbReference type="InterPro" id="IPR011234">
    <property type="entry name" value="Fumarylacetoacetase-like_C"/>
</dbReference>
<dbReference type="Pfam" id="PF01557">
    <property type="entry name" value="FAA_hydrolase"/>
    <property type="match status" value="1"/>
</dbReference>
<evidence type="ECO:0000256" key="1">
    <source>
        <dbReference type="ARBA" id="ARBA00010211"/>
    </source>
</evidence>
<dbReference type="GO" id="GO:0016853">
    <property type="term" value="F:isomerase activity"/>
    <property type="evidence" value="ECO:0007669"/>
    <property type="project" value="UniProtKB-KW"/>
</dbReference>
<evidence type="ECO:0000313" key="4">
    <source>
        <dbReference type="EMBL" id="PVE49151.1"/>
    </source>
</evidence>